<dbReference type="Proteomes" id="UP001430953">
    <property type="component" value="Unassembled WGS sequence"/>
</dbReference>
<proteinExistence type="predicted"/>
<dbReference type="EMBL" id="JADYXP020000001">
    <property type="protein sequence ID" value="KAL0134488.1"/>
    <property type="molecule type" value="Genomic_DNA"/>
</dbReference>
<evidence type="ECO:0000313" key="1">
    <source>
        <dbReference type="EMBL" id="KAL0134488.1"/>
    </source>
</evidence>
<comment type="caution">
    <text evidence="1">The sequence shown here is derived from an EMBL/GenBank/DDBJ whole genome shotgun (WGS) entry which is preliminary data.</text>
</comment>
<accession>A0AAW2H518</accession>
<dbReference type="AlphaFoldDB" id="A0AAW2H518"/>
<keyword evidence="2" id="KW-1185">Reference proteome</keyword>
<name>A0AAW2H518_9HYME</name>
<protein>
    <submittedName>
        <fullName evidence="1">Uncharacterized protein</fullName>
    </submittedName>
</protein>
<gene>
    <name evidence="1" type="ORF">PUN28_001348</name>
</gene>
<organism evidence="1 2">
    <name type="scientific">Cardiocondyla obscurior</name>
    <dbReference type="NCBI Taxonomy" id="286306"/>
    <lineage>
        <taxon>Eukaryota</taxon>
        <taxon>Metazoa</taxon>
        <taxon>Ecdysozoa</taxon>
        <taxon>Arthropoda</taxon>
        <taxon>Hexapoda</taxon>
        <taxon>Insecta</taxon>
        <taxon>Pterygota</taxon>
        <taxon>Neoptera</taxon>
        <taxon>Endopterygota</taxon>
        <taxon>Hymenoptera</taxon>
        <taxon>Apocrita</taxon>
        <taxon>Aculeata</taxon>
        <taxon>Formicoidea</taxon>
        <taxon>Formicidae</taxon>
        <taxon>Myrmicinae</taxon>
        <taxon>Cardiocondyla</taxon>
    </lineage>
</organism>
<evidence type="ECO:0000313" key="2">
    <source>
        <dbReference type="Proteomes" id="UP001430953"/>
    </source>
</evidence>
<reference evidence="1 2" key="1">
    <citation type="submission" date="2023-03" db="EMBL/GenBank/DDBJ databases">
        <title>High recombination rates correlate with genetic variation in Cardiocondyla obscurior ants.</title>
        <authorList>
            <person name="Errbii M."/>
        </authorList>
    </citation>
    <scope>NUCLEOTIDE SEQUENCE [LARGE SCALE GENOMIC DNA]</scope>
    <source>
        <strain evidence="1">Alpha-2009</strain>
        <tissue evidence="1">Whole body</tissue>
    </source>
</reference>
<sequence>MLMTVNCAHSLMKERFSADFYNLTQLFYLPKRSGAKNENFSTIYSFSSLHVSTSRREKEKLSNSAILLAIGQIASVCSVLAVKIA</sequence>